<evidence type="ECO:0000256" key="3">
    <source>
        <dbReference type="ARBA" id="ARBA00022777"/>
    </source>
</evidence>
<keyword evidence="2 4" id="KW-0808">Transferase</keyword>
<dbReference type="EC" id="2.7.-.-" evidence="4"/>
<reference evidence="6" key="1">
    <citation type="journal article" date="2018" name="Nat. Microbiol.">
        <title>Leveraging single-cell genomics to expand the fungal tree of life.</title>
        <authorList>
            <person name="Ahrendt S.R."/>
            <person name="Quandt C.A."/>
            <person name="Ciobanu D."/>
            <person name="Clum A."/>
            <person name="Salamov A."/>
            <person name="Andreopoulos B."/>
            <person name="Cheng J.F."/>
            <person name="Woyke T."/>
            <person name="Pelin A."/>
            <person name="Henrissat B."/>
            <person name="Reynolds N.K."/>
            <person name="Benny G.L."/>
            <person name="Smith M.E."/>
            <person name="James T.Y."/>
            <person name="Grigoriev I.V."/>
        </authorList>
    </citation>
    <scope>NUCLEOTIDE SEQUENCE [LARGE SCALE GENOMIC DNA]</scope>
    <source>
        <strain evidence="6">RSA 1356</strain>
    </source>
</reference>
<organism evidence="5 6">
    <name type="scientific">Thamnocephalis sphaerospora</name>
    <dbReference type="NCBI Taxonomy" id="78915"/>
    <lineage>
        <taxon>Eukaryota</taxon>
        <taxon>Fungi</taxon>
        <taxon>Fungi incertae sedis</taxon>
        <taxon>Zoopagomycota</taxon>
        <taxon>Zoopagomycotina</taxon>
        <taxon>Zoopagomycetes</taxon>
        <taxon>Zoopagales</taxon>
        <taxon>Sigmoideomycetaceae</taxon>
        <taxon>Thamnocephalis</taxon>
    </lineage>
</organism>
<dbReference type="GO" id="GO:0008440">
    <property type="term" value="F:inositol-1,4,5-trisphosphate 3-kinase activity"/>
    <property type="evidence" value="ECO:0007669"/>
    <property type="project" value="TreeGrafter"/>
</dbReference>
<dbReference type="STRING" id="78915.A0A4P9XRX3"/>
<dbReference type="PANTHER" id="PTHR12400">
    <property type="entry name" value="INOSITOL POLYPHOSPHATE KINASE"/>
    <property type="match status" value="1"/>
</dbReference>
<accession>A0A4P9XRX3</accession>
<dbReference type="Pfam" id="PF03770">
    <property type="entry name" value="IPK"/>
    <property type="match status" value="1"/>
</dbReference>
<evidence type="ECO:0000256" key="1">
    <source>
        <dbReference type="ARBA" id="ARBA00007374"/>
    </source>
</evidence>
<sequence length="201" mass="22785">SLPLTPFPNQVGGHSSFLRFSSRAVCKLLNHHEKEFYELMASKQSQLLEFAPSYLGVLNPAKMHQFLLLEDLTCGMRHPSVLDLKMGTRQYGVEATPEKRASQIRKCARTTSKALGVRVCGMQVYKRDVGQYKYQDKYFGRSLNPAGFRDALRDYLNDGHSFKAHLVGPLIARLKKLARLVRDLDDTRLYGSSLLLIHDAD</sequence>
<dbReference type="Proteomes" id="UP000271241">
    <property type="component" value="Unassembled WGS sequence"/>
</dbReference>
<dbReference type="PANTHER" id="PTHR12400:SF21">
    <property type="entry name" value="KINASE"/>
    <property type="match status" value="1"/>
</dbReference>
<dbReference type="OrthoDB" id="2573163at2759"/>
<dbReference type="EMBL" id="KZ992565">
    <property type="protein sequence ID" value="RKP08838.1"/>
    <property type="molecule type" value="Genomic_DNA"/>
</dbReference>
<feature type="non-terminal residue" evidence="5">
    <location>
        <position position="1"/>
    </location>
</feature>
<feature type="non-terminal residue" evidence="5">
    <location>
        <position position="201"/>
    </location>
</feature>
<dbReference type="Gene3D" id="3.30.470.160">
    <property type="entry name" value="Inositol polyphosphate kinase"/>
    <property type="match status" value="1"/>
</dbReference>
<dbReference type="InterPro" id="IPR038286">
    <property type="entry name" value="IPK_sf"/>
</dbReference>
<dbReference type="GO" id="GO:0046854">
    <property type="term" value="P:phosphatidylinositol phosphate biosynthetic process"/>
    <property type="evidence" value="ECO:0007669"/>
    <property type="project" value="TreeGrafter"/>
</dbReference>
<dbReference type="GO" id="GO:0032958">
    <property type="term" value="P:inositol phosphate biosynthetic process"/>
    <property type="evidence" value="ECO:0007669"/>
    <property type="project" value="InterPro"/>
</dbReference>
<dbReference type="AlphaFoldDB" id="A0A4P9XRX3"/>
<keyword evidence="6" id="KW-1185">Reference proteome</keyword>
<dbReference type="SUPFAM" id="SSF56104">
    <property type="entry name" value="SAICAR synthase-like"/>
    <property type="match status" value="1"/>
</dbReference>
<comment type="similarity">
    <text evidence="1 4">Belongs to the inositol phosphokinase (IPK) family.</text>
</comment>
<dbReference type="GO" id="GO:0005737">
    <property type="term" value="C:cytoplasm"/>
    <property type="evidence" value="ECO:0007669"/>
    <property type="project" value="TreeGrafter"/>
</dbReference>
<evidence type="ECO:0000313" key="5">
    <source>
        <dbReference type="EMBL" id="RKP08838.1"/>
    </source>
</evidence>
<dbReference type="GO" id="GO:0000824">
    <property type="term" value="F:inositol-1,4,5,6-tetrakisphosphate 3-kinase activity"/>
    <property type="evidence" value="ECO:0007669"/>
    <property type="project" value="TreeGrafter"/>
</dbReference>
<dbReference type="GO" id="GO:0005634">
    <property type="term" value="C:nucleus"/>
    <property type="evidence" value="ECO:0007669"/>
    <property type="project" value="TreeGrafter"/>
</dbReference>
<name>A0A4P9XRX3_9FUNG</name>
<evidence type="ECO:0000256" key="2">
    <source>
        <dbReference type="ARBA" id="ARBA00022679"/>
    </source>
</evidence>
<keyword evidence="3 4" id="KW-0418">Kinase</keyword>
<dbReference type="InterPro" id="IPR005522">
    <property type="entry name" value="IPK"/>
</dbReference>
<evidence type="ECO:0000313" key="6">
    <source>
        <dbReference type="Proteomes" id="UP000271241"/>
    </source>
</evidence>
<gene>
    <name evidence="5" type="ORF">THASP1DRAFT_9953</name>
</gene>
<protein>
    <recommendedName>
        <fullName evidence="4">Kinase</fullName>
        <ecNumber evidence="4">2.7.-.-</ecNumber>
    </recommendedName>
</protein>
<proteinExistence type="inferred from homology"/>
<evidence type="ECO:0000256" key="4">
    <source>
        <dbReference type="RuleBase" id="RU363090"/>
    </source>
</evidence>